<dbReference type="InterPro" id="IPR020846">
    <property type="entry name" value="MFS_dom"/>
</dbReference>
<dbReference type="InterPro" id="IPR011701">
    <property type="entry name" value="MFS"/>
</dbReference>
<evidence type="ECO:0000259" key="8">
    <source>
        <dbReference type="PROSITE" id="PS50850"/>
    </source>
</evidence>
<dbReference type="RefSeq" id="WP_205492080.1">
    <property type="nucleotide sequence ID" value="NZ_JAFHAP010000001.1"/>
</dbReference>
<evidence type="ECO:0000256" key="4">
    <source>
        <dbReference type="ARBA" id="ARBA00022692"/>
    </source>
</evidence>
<sequence>MVNRLSLKKDPMFYFYILAASKGISDIGNFLNMVIFNLYAYVLTGSAWAMGLFMAIRLFGGFFFGFFSGILADWMNRKTLMIFADIIRGVALVLLVLAPIQWSMVLLAVTSFILGSFGQVFNVALQSSIPVIVGKEQLVKANSLINALQSVGMVIGTLTAGIALNVLGYRPLFLFDAFTFFLSAVILIFLPIQTREQNLENQAGPVESKVNLIKEVKILYQYLKLLPILMALMFIRFIDTFGSASHNVGMPVFSAQLKPDKPSFYAGIIWASWAVGNLIGARGLVKWLSLNKTKVSEMAFGISTFFMSAFFILLFWGQHWSFILICALLAGVSDGISAICYNSRLQNEPDHIRGRIFGVSSSFHTVGFGIGMLVCSPLLDVISPFQTVAIMHGLPLMMCIWFVAFHMKRSKYVERKWPRGKSMS</sequence>
<keyword evidence="2" id="KW-0813">Transport</keyword>
<dbReference type="EMBL" id="JAFHAP010000001">
    <property type="protein sequence ID" value="MBN2907915.1"/>
    <property type="molecule type" value="Genomic_DNA"/>
</dbReference>
<dbReference type="PROSITE" id="PS50850">
    <property type="entry name" value="MFS"/>
    <property type="match status" value="1"/>
</dbReference>
<evidence type="ECO:0000256" key="1">
    <source>
        <dbReference type="ARBA" id="ARBA00004651"/>
    </source>
</evidence>
<accession>A0ABS2WEB0</accession>
<feature type="transmembrane region" description="Helical" evidence="7">
    <location>
        <begin position="264"/>
        <end position="285"/>
    </location>
</feature>
<evidence type="ECO:0000256" key="6">
    <source>
        <dbReference type="ARBA" id="ARBA00023136"/>
    </source>
</evidence>
<feature type="transmembrane region" description="Helical" evidence="7">
    <location>
        <begin position="173"/>
        <end position="192"/>
    </location>
</feature>
<dbReference type="Gene3D" id="1.20.1250.20">
    <property type="entry name" value="MFS general substrate transporter like domains"/>
    <property type="match status" value="1"/>
</dbReference>
<keyword evidence="5 7" id="KW-1133">Transmembrane helix</keyword>
<feature type="transmembrane region" description="Helical" evidence="7">
    <location>
        <begin position="356"/>
        <end position="379"/>
    </location>
</feature>
<proteinExistence type="predicted"/>
<feature type="transmembrane region" description="Helical" evidence="7">
    <location>
        <begin position="385"/>
        <end position="405"/>
    </location>
</feature>
<evidence type="ECO:0000256" key="7">
    <source>
        <dbReference type="SAM" id="Phobius"/>
    </source>
</evidence>
<evidence type="ECO:0000256" key="2">
    <source>
        <dbReference type="ARBA" id="ARBA00022448"/>
    </source>
</evidence>
<reference evidence="9" key="1">
    <citation type="journal article" date="2024" name="Int. J. Syst. Evol. Microbiol.">
        <title>Polycladomyces zharkentensis sp. nov., a novel thermophilic cellulose- and starch-degrading member of the Bacillota from a geothermal aquifer in Kazakhstan.</title>
        <authorList>
            <person name="Mashzhan A."/>
            <person name="Kistaubayeva A."/>
            <person name="Javier-Lopez R."/>
            <person name="Bissenova U."/>
            <person name="Bissenbay A."/>
            <person name="Birkeland N.K."/>
        </authorList>
    </citation>
    <scope>NUCLEOTIDE SEQUENCE</scope>
    <source>
        <strain evidence="9">ZKZ2T</strain>
    </source>
</reference>
<evidence type="ECO:0000313" key="10">
    <source>
        <dbReference type="Proteomes" id="UP001177120"/>
    </source>
</evidence>
<comment type="subcellular location">
    <subcellularLocation>
        <location evidence="1">Cell membrane</location>
        <topology evidence="1">Multi-pass membrane protein</topology>
    </subcellularLocation>
</comment>
<dbReference type="Pfam" id="PF07690">
    <property type="entry name" value="MFS_1"/>
    <property type="match status" value="1"/>
</dbReference>
<feature type="transmembrane region" description="Helical" evidence="7">
    <location>
        <begin position="79"/>
        <end position="98"/>
    </location>
</feature>
<feature type="transmembrane region" description="Helical" evidence="7">
    <location>
        <begin position="104"/>
        <end position="125"/>
    </location>
</feature>
<keyword evidence="10" id="KW-1185">Reference proteome</keyword>
<feature type="transmembrane region" description="Helical" evidence="7">
    <location>
        <begin position="297"/>
        <end position="316"/>
    </location>
</feature>
<feature type="domain" description="Major facilitator superfamily (MFS) profile" evidence="8">
    <location>
        <begin position="1"/>
        <end position="411"/>
    </location>
</feature>
<evidence type="ECO:0000256" key="3">
    <source>
        <dbReference type="ARBA" id="ARBA00022475"/>
    </source>
</evidence>
<feature type="transmembrane region" description="Helical" evidence="7">
    <location>
        <begin position="146"/>
        <end position="167"/>
    </location>
</feature>
<dbReference type="InterPro" id="IPR036259">
    <property type="entry name" value="MFS_trans_sf"/>
</dbReference>
<dbReference type="Proteomes" id="UP001177120">
    <property type="component" value="Unassembled WGS sequence"/>
</dbReference>
<dbReference type="PANTHER" id="PTHR43266:SF2">
    <property type="entry name" value="MAJOR FACILITATOR SUPERFAMILY (MFS) PROFILE DOMAIN-CONTAINING PROTEIN"/>
    <property type="match status" value="1"/>
</dbReference>
<keyword evidence="3" id="KW-1003">Cell membrane</keyword>
<dbReference type="SUPFAM" id="SSF103473">
    <property type="entry name" value="MFS general substrate transporter"/>
    <property type="match status" value="1"/>
</dbReference>
<feature type="transmembrane region" description="Helical" evidence="7">
    <location>
        <begin position="47"/>
        <end position="67"/>
    </location>
</feature>
<evidence type="ECO:0000313" key="9">
    <source>
        <dbReference type="EMBL" id="MBN2907915.1"/>
    </source>
</evidence>
<keyword evidence="4 7" id="KW-0812">Transmembrane</keyword>
<comment type="caution">
    <text evidence="9">The sequence shown here is derived from an EMBL/GenBank/DDBJ whole genome shotgun (WGS) entry which is preliminary data.</text>
</comment>
<name>A0ABS2WEB0_9BACL</name>
<evidence type="ECO:0000256" key="5">
    <source>
        <dbReference type="ARBA" id="ARBA00022989"/>
    </source>
</evidence>
<dbReference type="CDD" id="cd06173">
    <property type="entry name" value="MFS_MefA_like"/>
    <property type="match status" value="1"/>
</dbReference>
<organism evidence="9 10">
    <name type="scientific">Polycladomyces zharkentensis</name>
    <dbReference type="NCBI Taxonomy" id="2807616"/>
    <lineage>
        <taxon>Bacteria</taxon>
        <taxon>Bacillati</taxon>
        <taxon>Bacillota</taxon>
        <taxon>Bacilli</taxon>
        <taxon>Bacillales</taxon>
        <taxon>Thermoactinomycetaceae</taxon>
        <taxon>Polycladomyces</taxon>
    </lineage>
</organism>
<feature type="transmembrane region" description="Helical" evidence="7">
    <location>
        <begin position="12"/>
        <end position="41"/>
    </location>
</feature>
<keyword evidence="6 7" id="KW-0472">Membrane</keyword>
<feature type="transmembrane region" description="Helical" evidence="7">
    <location>
        <begin position="222"/>
        <end position="244"/>
    </location>
</feature>
<gene>
    <name evidence="9" type="ORF">JQC72_00070</name>
</gene>
<protein>
    <submittedName>
        <fullName evidence="9">MFS transporter</fullName>
    </submittedName>
</protein>
<dbReference type="PANTHER" id="PTHR43266">
    <property type="entry name" value="MACROLIDE-EFFLUX PROTEIN"/>
    <property type="match status" value="1"/>
</dbReference>
<feature type="transmembrane region" description="Helical" evidence="7">
    <location>
        <begin position="322"/>
        <end position="344"/>
    </location>
</feature>